<dbReference type="FunFam" id="1.20.1280.290:FF:000009">
    <property type="entry name" value="PQ loop repeat family protein"/>
    <property type="match status" value="1"/>
</dbReference>
<feature type="transmembrane region" description="Helical" evidence="7">
    <location>
        <begin position="35"/>
        <end position="58"/>
    </location>
</feature>
<keyword evidence="2 7" id="KW-0812">Transmembrane</keyword>
<evidence type="ECO:0000256" key="5">
    <source>
        <dbReference type="ARBA" id="ARBA00038039"/>
    </source>
</evidence>
<feature type="transmembrane region" description="Helical" evidence="7">
    <location>
        <begin position="220"/>
        <end position="244"/>
    </location>
</feature>
<dbReference type="PANTHER" id="PTHR16201">
    <property type="entry name" value="SEVEN TRANSMEMBRANE PROTEIN 1-RELATED"/>
    <property type="match status" value="1"/>
</dbReference>
<evidence type="ECO:0000256" key="7">
    <source>
        <dbReference type="SAM" id="Phobius"/>
    </source>
</evidence>
<dbReference type="Pfam" id="PF04193">
    <property type="entry name" value="PQ-loop"/>
    <property type="match status" value="2"/>
</dbReference>
<reference evidence="9" key="1">
    <citation type="journal article" date="2017" name="Nucleic Acids Res.">
        <title>Proteogenomics produces comprehensive and highly accurate protein-coding gene annotation in a complete genome assembly of Malassezia sympodialis.</title>
        <authorList>
            <person name="Zhu Y."/>
            <person name="Engstroem P.G."/>
            <person name="Tellgren-Roth C."/>
            <person name="Baudo C.D."/>
            <person name="Kennell J.C."/>
            <person name="Sun S."/>
            <person name="Billmyre R.B."/>
            <person name="Schroeder M.S."/>
            <person name="Andersson A."/>
            <person name="Holm T."/>
            <person name="Sigurgeirsson B."/>
            <person name="Wu G."/>
            <person name="Sankaranarayanan S.R."/>
            <person name="Siddharthan R."/>
            <person name="Sanyal K."/>
            <person name="Lundeberg J."/>
            <person name="Nystedt B."/>
            <person name="Boekhout T."/>
            <person name="Dawson T.L. Jr."/>
            <person name="Heitman J."/>
            <person name="Scheynius A."/>
            <person name="Lehtioe J."/>
        </authorList>
    </citation>
    <scope>NUCLEOTIDE SEQUENCE [LARGE SCALE GENOMIC DNA]</scope>
    <source>
        <strain evidence="9">ATCC 42132</strain>
    </source>
</reference>
<evidence type="ECO:0000256" key="6">
    <source>
        <dbReference type="ARBA" id="ARBA00050768"/>
    </source>
</evidence>
<name>A0A1M8A709_MALS4</name>
<dbReference type="EMBL" id="LT671824">
    <property type="protein sequence ID" value="SHO78169.1"/>
    <property type="molecule type" value="Genomic_DNA"/>
</dbReference>
<gene>
    <name evidence="8" type="ORF">MSYG_2511</name>
</gene>
<dbReference type="Proteomes" id="UP000186303">
    <property type="component" value="Chromosome 4"/>
</dbReference>
<dbReference type="VEuPathDB" id="FungiDB:MSYG_2511"/>
<dbReference type="InterPro" id="IPR006603">
    <property type="entry name" value="PQ-loop_rpt"/>
</dbReference>
<evidence type="ECO:0000313" key="9">
    <source>
        <dbReference type="Proteomes" id="UP000186303"/>
    </source>
</evidence>
<comment type="catalytic activity">
    <reaction evidence="6">
        <text>L-histidine(out) + L-arginine(in) = L-histidine(in) + L-arginine(out)</text>
        <dbReference type="Rhea" id="RHEA:71063"/>
        <dbReference type="ChEBI" id="CHEBI:32682"/>
        <dbReference type="ChEBI" id="CHEBI:57595"/>
    </reaction>
</comment>
<dbReference type="OrthoDB" id="8048523at2759"/>
<feature type="transmembrane region" description="Helical" evidence="7">
    <location>
        <begin position="142"/>
        <end position="163"/>
    </location>
</feature>
<feature type="transmembrane region" description="Helical" evidence="7">
    <location>
        <begin position="65"/>
        <end position="82"/>
    </location>
</feature>
<keyword evidence="9" id="KW-1185">Reference proteome</keyword>
<dbReference type="GO" id="GO:0098852">
    <property type="term" value="C:lytic vacuole membrane"/>
    <property type="evidence" value="ECO:0007669"/>
    <property type="project" value="UniProtKB-ARBA"/>
</dbReference>
<evidence type="ECO:0000256" key="3">
    <source>
        <dbReference type="ARBA" id="ARBA00022989"/>
    </source>
</evidence>
<dbReference type="AlphaFoldDB" id="A0A1M8A709"/>
<evidence type="ECO:0000313" key="8">
    <source>
        <dbReference type="EMBL" id="SHO78169.1"/>
    </source>
</evidence>
<keyword evidence="3 7" id="KW-1133">Transmembrane helix</keyword>
<dbReference type="PANTHER" id="PTHR16201:SF44">
    <property type="entry name" value="SEVEN TRANSMEMBRANE PROTEIN 1"/>
    <property type="match status" value="1"/>
</dbReference>
<keyword evidence="4 7" id="KW-0472">Membrane</keyword>
<dbReference type="GO" id="GO:0034486">
    <property type="term" value="P:vacuolar transmembrane transport"/>
    <property type="evidence" value="ECO:0007669"/>
    <property type="project" value="UniProtKB-ARBA"/>
</dbReference>
<dbReference type="GO" id="GO:0015174">
    <property type="term" value="F:basic amino acid transmembrane transporter activity"/>
    <property type="evidence" value="ECO:0007669"/>
    <property type="project" value="UniProtKB-ARBA"/>
</dbReference>
<dbReference type="Gene3D" id="1.20.1280.290">
    <property type="match status" value="2"/>
</dbReference>
<dbReference type="FunFam" id="1.20.1280.290:FF:000012">
    <property type="entry name" value="Vacuolar membrane PQ loop repeat protein"/>
    <property type="match status" value="1"/>
</dbReference>
<organism evidence="8 9">
    <name type="scientific">Malassezia sympodialis (strain ATCC 42132)</name>
    <name type="common">Atopic eczema-associated yeast</name>
    <dbReference type="NCBI Taxonomy" id="1230383"/>
    <lineage>
        <taxon>Eukaryota</taxon>
        <taxon>Fungi</taxon>
        <taxon>Dikarya</taxon>
        <taxon>Basidiomycota</taxon>
        <taxon>Ustilaginomycotina</taxon>
        <taxon>Malasseziomycetes</taxon>
        <taxon>Malasseziales</taxon>
        <taxon>Malasseziaceae</taxon>
        <taxon>Malassezia</taxon>
    </lineage>
</organism>
<evidence type="ECO:0000256" key="4">
    <source>
        <dbReference type="ARBA" id="ARBA00023136"/>
    </source>
</evidence>
<sequence length="294" mass="33735">MGFNCMLGNCLLTAFPVFSQIQENYALKSTEGLSIWFILIWLGGDAFNLLGGLLQGVLLTMINLALYYCICDLVLIWQWWYYGKYYKDGQPLVQENSEAVTESTPLVSNQTSSVYIISHIPVRLAEKFEDLLDYLTPHQVAFIKYVFTTLFVIIVGVVAYFAADTYTTSISAAKMLWTFKNSTQQVWHLRWDAQLLGWLSAVLYLTSRIPQIFKNRHTKCAGLSLALFIFALAGNATYVLSILLKDMSWPYLVENMSWIMGSVGTIFLDFIVLYQFIKYAPERRRIESNYPHHL</sequence>
<evidence type="ECO:0000256" key="2">
    <source>
        <dbReference type="ARBA" id="ARBA00022692"/>
    </source>
</evidence>
<dbReference type="InterPro" id="IPR051415">
    <property type="entry name" value="LAAT-1"/>
</dbReference>
<dbReference type="OMA" id="DMCIFIQ"/>
<evidence type="ECO:0000256" key="1">
    <source>
        <dbReference type="ARBA" id="ARBA00004141"/>
    </source>
</evidence>
<comment type="subcellular location">
    <subcellularLocation>
        <location evidence="1">Membrane</location>
        <topology evidence="1">Multi-pass membrane protein</topology>
    </subcellularLocation>
</comment>
<feature type="transmembrane region" description="Helical" evidence="7">
    <location>
        <begin position="256"/>
        <end position="277"/>
    </location>
</feature>
<comment type="similarity">
    <text evidence="5">Belongs to the laat-1 family.</text>
</comment>
<proteinExistence type="inferred from homology"/>
<dbReference type="SMART" id="SM00679">
    <property type="entry name" value="CTNS"/>
    <property type="match status" value="2"/>
</dbReference>
<protein>
    <submittedName>
        <fullName evidence="8">Similar to S.cerevisiae protein YPQ1 (Putative vacuolar membrane transporter for cationic amino acids)</fullName>
    </submittedName>
</protein>
<accession>A0A1M8A709</accession>